<dbReference type="GO" id="GO:0016746">
    <property type="term" value="F:acyltransferase activity"/>
    <property type="evidence" value="ECO:0007669"/>
    <property type="project" value="UniProtKB-KW"/>
</dbReference>
<dbReference type="SUPFAM" id="SSF51161">
    <property type="entry name" value="Trimeric LpxA-like enzymes"/>
    <property type="match status" value="1"/>
</dbReference>
<sequence length="182" mass="20086">MDRIIEADLFRYGGLSGTKGLLKGLQNPGFRYMYLLRKASKYKKNSIKWLLFNFLKSRYSHKYGFQIPSSTEIGEGFYIGHYGPIVINGKARIGKNCNITHNVTIGQANRGRLKGYPTIGDNVWIGTGSVIVGNVRIGSNVLIAPNAFVNVDVPDNSLVVGNPCKILEKEAPCEGYINSTLN</sequence>
<keyword evidence="2 5" id="KW-0808">Transferase</keyword>
<dbReference type="Pfam" id="PF00132">
    <property type="entry name" value="Hexapep"/>
    <property type="match status" value="1"/>
</dbReference>
<dbReference type="InterPro" id="IPR011004">
    <property type="entry name" value="Trimer_LpxA-like_sf"/>
</dbReference>
<dbReference type="RefSeq" id="WP_092099688.1">
    <property type="nucleotide sequence ID" value="NZ_FOOT01000002.1"/>
</dbReference>
<dbReference type="Proteomes" id="UP000198724">
    <property type="component" value="Unassembled WGS sequence"/>
</dbReference>
<dbReference type="STRING" id="1436961.SAMN05421739_102214"/>
<evidence type="ECO:0000256" key="2">
    <source>
        <dbReference type="ARBA" id="ARBA00022679"/>
    </source>
</evidence>
<dbReference type="EMBL" id="FOOT01000002">
    <property type="protein sequence ID" value="SFG33846.1"/>
    <property type="molecule type" value="Genomic_DNA"/>
</dbReference>
<proteinExistence type="inferred from homology"/>
<reference evidence="6" key="1">
    <citation type="submission" date="2016-10" db="EMBL/GenBank/DDBJ databases">
        <authorList>
            <person name="Varghese N."/>
            <person name="Submissions S."/>
        </authorList>
    </citation>
    <scope>NUCLEOTIDE SEQUENCE [LARGE SCALE GENOMIC DNA]</scope>
    <source>
        <strain evidence="6">LP51</strain>
    </source>
</reference>
<evidence type="ECO:0000313" key="6">
    <source>
        <dbReference type="Proteomes" id="UP000198724"/>
    </source>
</evidence>
<evidence type="ECO:0000313" key="5">
    <source>
        <dbReference type="EMBL" id="SFG33846.1"/>
    </source>
</evidence>
<gene>
    <name evidence="5" type="ORF">SAMN05421739_102214</name>
</gene>
<keyword evidence="4" id="KW-0012">Acyltransferase</keyword>
<dbReference type="OrthoDB" id="9814490at2"/>
<accession>A0A1I2R7W8</accession>
<evidence type="ECO:0000256" key="3">
    <source>
        <dbReference type="ARBA" id="ARBA00022737"/>
    </source>
</evidence>
<evidence type="ECO:0000256" key="4">
    <source>
        <dbReference type="ARBA" id="ARBA00023315"/>
    </source>
</evidence>
<evidence type="ECO:0000256" key="1">
    <source>
        <dbReference type="ARBA" id="ARBA00007274"/>
    </source>
</evidence>
<keyword evidence="3" id="KW-0677">Repeat</keyword>
<dbReference type="PROSITE" id="PS00101">
    <property type="entry name" value="HEXAPEP_TRANSFERASES"/>
    <property type="match status" value="1"/>
</dbReference>
<dbReference type="InterPro" id="IPR045304">
    <property type="entry name" value="LbH_SAT"/>
</dbReference>
<name>A0A1I2R7W8_9BACT</name>
<dbReference type="InterPro" id="IPR018357">
    <property type="entry name" value="Hexapep_transf_CS"/>
</dbReference>
<dbReference type="CDD" id="cd03354">
    <property type="entry name" value="LbH_SAT"/>
    <property type="match status" value="1"/>
</dbReference>
<protein>
    <submittedName>
        <fullName evidence="5">Serine O-acetyltransferase</fullName>
    </submittedName>
</protein>
<dbReference type="InterPro" id="IPR001451">
    <property type="entry name" value="Hexapep"/>
</dbReference>
<dbReference type="AlphaFoldDB" id="A0A1I2R7W8"/>
<dbReference type="PANTHER" id="PTHR42811">
    <property type="entry name" value="SERINE ACETYLTRANSFERASE"/>
    <property type="match status" value="1"/>
</dbReference>
<comment type="similarity">
    <text evidence="1">Belongs to the transferase hexapeptide repeat family.</text>
</comment>
<keyword evidence="6" id="KW-1185">Reference proteome</keyword>
<dbReference type="Gene3D" id="2.160.10.10">
    <property type="entry name" value="Hexapeptide repeat proteins"/>
    <property type="match status" value="1"/>
</dbReference>
<organism evidence="5 6">
    <name type="scientific">Pontibacter chinhatensis</name>
    <dbReference type="NCBI Taxonomy" id="1436961"/>
    <lineage>
        <taxon>Bacteria</taxon>
        <taxon>Pseudomonadati</taxon>
        <taxon>Bacteroidota</taxon>
        <taxon>Cytophagia</taxon>
        <taxon>Cytophagales</taxon>
        <taxon>Hymenobacteraceae</taxon>
        <taxon>Pontibacter</taxon>
    </lineage>
</organism>